<protein>
    <submittedName>
        <fullName evidence="1">Uncharacterized protein</fullName>
    </submittedName>
</protein>
<proteinExistence type="predicted"/>
<accession>A0A0A8ZXH2</accession>
<sequence>MDKTHEATNLDIPYYKKVGSKYALTQELNRVGPSCHITYAIRM</sequence>
<evidence type="ECO:0000313" key="1">
    <source>
        <dbReference type="EMBL" id="JAD44054.1"/>
    </source>
</evidence>
<organism evidence="1">
    <name type="scientific">Arundo donax</name>
    <name type="common">Giant reed</name>
    <name type="synonym">Donax arundinaceus</name>
    <dbReference type="NCBI Taxonomy" id="35708"/>
    <lineage>
        <taxon>Eukaryota</taxon>
        <taxon>Viridiplantae</taxon>
        <taxon>Streptophyta</taxon>
        <taxon>Embryophyta</taxon>
        <taxon>Tracheophyta</taxon>
        <taxon>Spermatophyta</taxon>
        <taxon>Magnoliopsida</taxon>
        <taxon>Liliopsida</taxon>
        <taxon>Poales</taxon>
        <taxon>Poaceae</taxon>
        <taxon>PACMAD clade</taxon>
        <taxon>Arundinoideae</taxon>
        <taxon>Arundineae</taxon>
        <taxon>Arundo</taxon>
    </lineage>
</organism>
<dbReference type="AlphaFoldDB" id="A0A0A8ZXH2"/>
<dbReference type="EMBL" id="GBRH01253841">
    <property type="protein sequence ID" value="JAD44054.1"/>
    <property type="molecule type" value="Transcribed_RNA"/>
</dbReference>
<name>A0A0A8ZXH2_ARUDO</name>
<reference evidence="1" key="1">
    <citation type="submission" date="2014-09" db="EMBL/GenBank/DDBJ databases">
        <authorList>
            <person name="Magalhaes I.L.F."/>
            <person name="Oliveira U."/>
            <person name="Santos F.R."/>
            <person name="Vidigal T.H.D.A."/>
            <person name="Brescovit A.D."/>
            <person name="Santos A.J."/>
        </authorList>
    </citation>
    <scope>NUCLEOTIDE SEQUENCE</scope>
    <source>
        <tissue evidence="1">Shoot tissue taken approximately 20 cm above the soil surface</tissue>
    </source>
</reference>
<reference evidence="1" key="2">
    <citation type="journal article" date="2015" name="Data Brief">
        <title>Shoot transcriptome of the giant reed, Arundo donax.</title>
        <authorList>
            <person name="Barrero R.A."/>
            <person name="Guerrero F.D."/>
            <person name="Moolhuijzen P."/>
            <person name="Goolsby J.A."/>
            <person name="Tidwell J."/>
            <person name="Bellgard S.E."/>
            <person name="Bellgard M.I."/>
        </authorList>
    </citation>
    <scope>NUCLEOTIDE SEQUENCE</scope>
    <source>
        <tissue evidence="1">Shoot tissue taken approximately 20 cm above the soil surface</tissue>
    </source>
</reference>